<evidence type="ECO:0000256" key="5">
    <source>
        <dbReference type="SAM" id="MobiDB-lite"/>
    </source>
</evidence>
<feature type="region of interest" description="Disordered" evidence="5">
    <location>
        <begin position="392"/>
        <end position="417"/>
    </location>
</feature>
<evidence type="ECO:0000256" key="2">
    <source>
        <dbReference type="ARBA" id="ARBA00022692"/>
    </source>
</evidence>
<keyword evidence="2 6" id="KW-0812">Transmembrane</keyword>
<feature type="transmembrane region" description="Helical" evidence="6">
    <location>
        <begin position="144"/>
        <end position="165"/>
    </location>
</feature>
<dbReference type="PANTHER" id="PTHR23531">
    <property type="entry name" value="QUINOLENE RESISTANCE PROTEIN NORA"/>
    <property type="match status" value="1"/>
</dbReference>
<feature type="transmembrane region" description="Helical" evidence="6">
    <location>
        <begin position="54"/>
        <end position="73"/>
    </location>
</feature>
<gene>
    <name evidence="8" type="ORF">GCM10018980_24180</name>
</gene>
<feature type="transmembrane region" description="Helical" evidence="6">
    <location>
        <begin position="226"/>
        <end position="246"/>
    </location>
</feature>
<evidence type="ECO:0000256" key="4">
    <source>
        <dbReference type="ARBA" id="ARBA00023136"/>
    </source>
</evidence>
<comment type="caution">
    <text evidence="8">The sequence shown here is derived from an EMBL/GenBank/DDBJ whole genome shotgun (WGS) entry which is preliminary data.</text>
</comment>
<feature type="transmembrane region" description="Helical" evidence="6">
    <location>
        <begin position="252"/>
        <end position="271"/>
    </location>
</feature>
<dbReference type="PROSITE" id="PS50850">
    <property type="entry name" value="MFS"/>
    <property type="match status" value="1"/>
</dbReference>
<dbReference type="AlphaFoldDB" id="A0A919EWH8"/>
<dbReference type="Proteomes" id="UP000619355">
    <property type="component" value="Unassembled WGS sequence"/>
</dbReference>
<feature type="transmembrane region" description="Helical" evidence="6">
    <location>
        <begin position="171"/>
        <end position="192"/>
    </location>
</feature>
<dbReference type="InterPro" id="IPR011701">
    <property type="entry name" value="MFS"/>
</dbReference>
<dbReference type="Pfam" id="PF07690">
    <property type="entry name" value="MFS_1"/>
    <property type="match status" value="1"/>
</dbReference>
<evidence type="ECO:0000256" key="6">
    <source>
        <dbReference type="SAM" id="Phobius"/>
    </source>
</evidence>
<keyword evidence="9" id="KW-1185">Reference proteome</keyword>
<evidence type="ECO:0000256" key="3">
    <source>
        <dbReference type="ARBA" id="ARBA00022989"/>
    </source>
</evidence>
<dbReference type="GO" id="GO:0022857">
    <property type="term" value="F:transmembrane transporter activity"/>
    <property type="evidence" value="ECO:0007669"/>
    <property type="project" value="InterPro"/>
</dbReference>
<feature type="compositionally biased region" description="Low complexity" evidence="5">
    <location>
        <begin position="400"/>
        <end position="410"/>
    </location>
</feature>
<feature type="transmembrane region" description="Helical" evidence="6">
    <location>
        <begin position="114"/>
        <end position="137"/>
    </location>
</feature>
<evidence type="ECO:0000313" key="9">
    <source>
        <dbReference type="Proteomes" id="UP000619355"/>
    </source>
</evidence>
<dbReference type="EMBL" id="BNBF01000006">
    <property type="protein sequence ID" value="GHG45673.1"/>
    <property type="molecule type" value="Genomic_DNA"/>
</dbReference>
<dbReference type="InterPro" id="IPR052714">
    <property type="entry name" value="MFS_Exporter"/>
</dbReference>
<feature type="transmembrane region" description="Helical" evidence="6">
    <location>
        <begin position="85"/>
        <end position="108"/>
    </location>
</feature>
<evidence type="ECO:0000313" key="8">
    <source>
        <dbReference type="EMBL" id="GHG45673.1"/>
    </source>
</evidence>
<dbReference type="InterPro" id="IPR036259">
    <property type="entry name" value="MFS_trans_sf"/>
</dbReference>
<dbReference type="GO" id="GO:0005886">
    <property type="term" value="C:plasma membrane"/>
    <property type="evidence" value="ECO:0007669"/>
    <property type="project" value="UniProtKB-SubCell"/>
</dbReference>
<organism evidence="8 9">
    <name type="scientific">Streptomyces capoamus</name>
    <dbReference type="NCBI Taxonomy" id="68183"/>
    <lineage>
        <taxon>Bacteria</taxon>
        <taxon>Bacillati</taxon>
        <taxon>Actinomycetota</taxon>
        <taxon>Actinomycetes</taxon>
        <taxon>Kitasatosporales</taxon>
        <taxon>Streptomycetaceae</taxon>
        <taxon>Streptomyces</taxon>
    </lineage>
</organism>
<dbReference type="SUPFAM" id="SSF103473">
    <property type="entry name" value="MFS general substrate transporter"/>
    <property type="match status" value="1"/>
</dbReference>
<name>A0A919EWH8_9ACTN</name>
<dbReference type="InterPro" id="IPR020846">
    <property type="entry name" value="MFS_dom"/>
</dbReference>
<dbReference type="PANTHER" id="PTHR23531:SF1">
    <property type="entry name" value="QUINOLENE RESISTANCE PROTEIN NORA"/>
    <property type="match status" value="1"/>
</dbReference>
<comment type="subcellular location">
    <subcellularLocation>
        <location evidence="1">Cell membrane</location>
        <topology evidence="1">Multi-pass membrane protein</topology>
    </subcellularLocation>
</comment>
<proteinExistence type="predicted"/>
<dbReference type="RefSeq" id="WP_189980937.1">
    <property type="nucleotide sequence ID" value="NZ_BNBF01000006.1"/>
</dbReference>
<feature type="transmembrane region" description="Helical" evidence="6">
    <location>
        <begin position="306"/>
        <end position="331"/>
    </location>
</feature>
<evidence type="ECO:0000259" key="7">
    <source>
        <dbReference type="PROSITE" id="PS50850"/>
    </source>
</evidence>
<evidence type="ECO:0000256" key="1">
    <source>
        <dbReference type="ARBA" id="ARBA00004651"/>
    </source>
</evidence>
<feature type="domain" description="Major facilitator superfamily (MFS) profile" evidence="7">
    <location>
        <begin position="1"/>
        <end position="394"/>
    </location>
</feature>
<dbReference type="Gene3D" id="1.20.1250.20">
    <property type="entry name" value="MFS general substrate transporter like domains"/>
    <property type="match status" value="1"/>
</dbReference>
<accession>A0A919EWH8</accession>
<keyword evidence="4 6" id="KW-0472">Membrane</keyword>
<feature type="transmembrane region" description="Helical" evidence="6">
    <location>
        <begin position="283"/>
        <end position="300"/>
    </location>
</feature>
<feature type="transmembrane region" description="Helical" evidence="6">
    <location>
        <begin position="25"/>
        <end position="48"/>
    </location>
</feature>
<keyword evidence="3 6" id="KW-1133">Transmembrane helix</keyword>
<feature type="transmembrane region" description="Helical" evidence="6">
    <location>
        <begin position="343"/>
        <end position="363"/>
    </location>
</feature>
<protein>
    <submittedName>
        <fullName evidence="8">MFS transporter</fullName>
    </submittedName>
</protein>
<feature type="transmembrane region" description="Helical" evidence="6">
    <location>
        <begin position="369"/>
        <end position="388"/>
    </location>
</feature>
<reference evidence="9" key="1">
    <citation type="journal article" date="2019" name="Int. J. Syst. Evol. Microbiol.">
        <title>The Global Catalogue of Microorganisms (GCM) 10K type strain sequencing project: providing services to taxonomists for standard genome sequencing and annotation.</title>
        <authorList>
            <consortium name="The Broad Institute Genomics Platform"/>
            <consortium name="The Broad Institute Genome Sequencing Center for Infectious Disease"/>
            <person name="Wu L."/>
            <person name="Ma J."/>
        </authorList>
    </citation>
    <scope>NUCLEOTIDE SEQUENCE [LARGE SCALE GENOMIC DNA]</scope>
    <source>
        <strain evidence="9">JCM 4253</strain>
    </source>
</reference>
<sequence>MNPTTGSADPTAAPATRPPLLSRALLLRFVGVVGSTVSFFLLLSAVPAHAGPGGAGLATGALMLSTVLGELAGPRILDRYGNRGPLAAGLFLLGAPALVLPLSGAPAWTAAVCLVRGLGFGLTMVAGGAVTAALIPAGRRGEGLAVVGLVGGVPALLALPLGVWLAGHAGYAPVTTAAGLAALVVIPTVPALGSADRNAAPAGGQRAPAVGMVGAVRAGGLRRPTVAFGATAVAAGVLVTFLPLAVPRAAGVVTAALLVQSGASTAARWAAGRYGDRRGPSRLVVPGLLLSAAGLSALAATSSQVAVLVGAAVFGTGFGVTQNATLTLMYSRVSAASYGTVSALWNLAYDGGMGVGAACFGLLAAHLGYARGFVLTGLLMLGALVPALRDGREGGDDHPPVQAQPARAAFPPRPAQP</sequence>